<gene>
    <name evidence="1" type="ORF">IRY30_01340</name>
</gene>
<dbReference type="RefSeq" id="WP_194555610.1">
    <property type="nucleotide sequence ID" value="NZ_JADKMY010000001.1"/>
</dbReference>
<sequence>MSQTPDFHVHLQDQCDAYFLVNDFLWIVQPWLTADQAADLWDRWANLVPISERKPQFTIGFYHRKNGRYQLTSTRGV</sequence>
<comment type="caution">
    <text evidence="1">The sequence shown here is derived from an EMBL/GenBank/DDBJ whole genome shotgun (WGS) entry which is preliminary data.</text>
</comment>
<reference evidence="1 2" key="1">
    <citation type="submission" date="2020-10" db="EMBL/GenBank/DDBJ databases">
        <title>Novel species in genus Corynebacterium.</title>
        <authorList>
            <person name="Zhang G."/>
        </authorList>
    </citation>
    <scope>NUCLEOTIDE SEQUENCE [LARGE SCALE GENOMIC DNA]</scope>
    <source>
        <strain evidence="1 2">DSM 45110</strain>
    </source>
</reference>
<dbReference type="Proteomes" id="UP000635902">
    <property type="component" value="Unassembled WGS sequence"/>
</dbReference>
<organism evidence="1 2">
    <name type="scientific">Corynebacterium suicordis DSM 45110</name>
    <dbReference type="NCBI Taxonomy" id="1121369"/>
    <lineage>
        <taxon>Bacteria</taxon>
        <taxon>Bacillati</taxon>
        <taxon>Actinomycetota</taxon>
        <taxon>Actinomycetes</taxon>
        <taxon>Mycobacteriales</taxon>
        <taxon>Corynebacteriaceae</taxon>
        <taxon>Corynebacterium</taxon>
    </lineage>
</organism>
<protein>
    <submittedName>
        <fullName evidence="1">Uncharacterized protein</fullName>
    </submittedName>
</protein>
<evidence type="ECO:0000313" key="2">
    <source>
        <dbReference type="Proteomes" id="UP000635902"/>
    </source>
</evidence>
<evidence type="ECO:0000313" key="1">
    <source>
        <dbReference type="EMBL" id="MBF4552725.1"/>
    </source>
</evidence>
<keyword evidence="2" id="KW-1185">Reference proteome</keyword>
<name>A0ABR9ZH37_9CORY</name>
<proteinExistence type="predicted"/>
<dbReference type="EMBL" id="JADKMY010000001">
    <property type="protein sequence ID" value="MBF4552725.1"/>
    <property type="molecule type" value="Genomic_DNA"/>
</dbReference>
<accession>A0ABR9ZH37</accession>